<dbReference type="InterPro" id="IPR001810">
    <property type="entry name" value="F-box_dom"/>
</dbReference>
<organism evidence="3 4">
    <name type="scientific">Paspalum notatum var. saurae</name>
    <dbReference type="NCBI Taxonomy" id="547442"/>
    <lineage>
        <taxon>Eukaryota</taxon>
        <taxon>Viridiplantae</taxon>
        <taxon>Streptophyta</taxon>
        <taxon>Embryophyta</taxon>
        <taxon>Tracheophyta</taxon>
        <taxon>Spermatophyta</taxon>
        <taxon>Magnoliopsida</taxon>
        <taxon>Liliopsida</taxon>
        <taxon>Poales</taxon>
        <taxon>Poaceae</taxon>
        <taxon>PACMAD clade</taxon>
        <taxon>Panicoideae</taxon>
        <taxon>Andropogonodae</taxon>
        <taxon>Paspaleae</taxon>
        <taxon>Paspalinae</taxon>
        <taxon>Paspalum</taxon>
    </lineage>
</organism>
<dbReference type="PROSITE" id="PS50181">
    <property type="entry name" value="FBOX"/>
    <property type="match status" value="4"/>
</dbReference>
<protein>
    <recommendedName>
        <fullName evidence="2">F-box domain-containing protein</fullName>
    </recommendedName>
</protein>
<feature type="domain" description="F-box" evidence="2">
    <location>
        <begin position="687"/>
        <end position="723"/>
    </location>
</feature>
<gene>
    <name evidence="3" type="ORF">U9M48_032641</name>
</gene>
<dbReference type="Gene3D" id="3.80.10.10">
    <property type="entry name" value="Ribonuclease Inhibitor"/>
    <property type="match status" value="3"/>
</dbReference>
<dbReference type="InterPro" id="IPR053781">
    <property type="entry name" value="F-box_AtFBL13-like"/>
</dbReference>
<dbReference type="InterPro" id="IPR036047">
    <property type="entry name" value="F-box-like_dom_sf"/>
</dbReference>
<feature type="region of interest" description="Disordered" evidence="1">
    <location>
        <begin position="1517"/>
        <end position="1539"/>
    </location>
</feature>
<dbReference type="Proteomes" id="UP001341281">
    <property type="component" value="Chromosome 07"/>
</dbReference>
<proteinExistence type="predicted"/>
<dbReference type="CDD" id="cd22160">
    <property type="entry name" value="F-box_AtFBL13-like"/>
    <property type="match status" value="4"/>
</dbReference>
<dbReference type="InterPro" id="IPR053197">
    <property type="entry name" value="F-box_SCFL_complex_component"/>
</dbReference>
<feature type="domain" description="F-box" evidence="2">
    <location>
        <begin position="403"/>
        <end position="439"/>
    </location>
</feature>
<feature type="domain" description="F-box" evidence="2">
    <location>
        <begin position="17"/>
        <end position="53"/>
    </location>
</feature>
<evidence type="ECO:0000256" key="1">
    <source>
        <dbReference type="SAM" id="MobiDB-lite"/>
    </source>
</evidence>
<dbReference type="InterPro" id="IPR032675">
    <property type="entry name" value="LRR_dom_sf"/>
</dbReference>
<reference evidence="3 4" key="1">
    <citation type="submission" date="2024-02" db="EMBL/GenBank/DDBJ databases">
        <title>High-quality chromosome-scale genome assembly of Pensacola bahiagrass (Paspalum notatum Flugge var. saurae).</title>
        <authorList>
            <person name="Vega J.M."/>
            <person name="Podio M."/>
            <person name="Orjuela J."/>
            <person name="Siena L.A."/>
            <person name="Pessino S.C."/>
            <person name="Combes M.C."/>
            <person name="Mariac C."/>
            <person name="Albertini E."/>
            <person name="Pupilli F."/>
            <person name="Ortiz J.P.A."/>
            <person name="Leblanc O."/>
        </authorList>
    </citation>
    <scope>NUCLEOTIDE SEQUENCE [LARGE SCALE GENOMIC DNA]</scope>
    <source>
        <strain evidence="3">R1</strain>
        <tissue evidence="3">Leaf</tissue>
    </source>
</reference>
<keyword evidence="4" id="KW-1185">Reference proteome</keyword>
<dbReference type="PANTHER" id="PTHR34223">
    <property type="entry name" value="OS11G0201299 PROTEIN"/>
    <property type="match status" value="1"/>
</dbReference>
<sequence>MPPEQAAKRAREEGISGDLLSALPDGLLHAILSFVPAQQAVRTSALSRRWRHLWRTAPCVNIDAAEFGVGTVVRSSDSGFAQKLRQFEDFTNSLLFFRSGTESLDKFRLRVGNDCLRASDGDRWVRRGIMYRPQVLEVLTPGFRAKIFRFPHLGAGAGSCRLKRLHLNGVRLDCHFAEQIKSGCPLLEELELRSCVHMFQEVTSCSLKRLIIDTLGNATRAPFVITAPCLRSLLVDLCNVPNLELGGFQTKAMHIEESDKFPVFSNTHTLLLGECFLDKCDLYDKSEALGTFLQNAPCLRKLTLQGCMFEEDSSMEGKSVRKSISLPHQGKKTFQCPQLKSVEVIYEVNYDNQLIEFLWGIGRILPYVTVTLTNFLPLLAKTRGEEMPPEQAAKRAREETISGDLLSALPDCLLHAILSFLPAQQAVRTSVLSRRWRHLWRTTPCVNIDAAEFGIGTMAQSGDSGVMQKLRKFESFTISLLLFRSATESLDKFRLCVNRDCLRVCDGHLWVRRGVMYCPQVLEVLVPGFRGQILRFPDLGAGSCRLKRLHLNGLCLNSHFAEQIKSRCPLLEELELRACVHMFQEVTSCSLKRLIIDTLGNATKAPFVITAPCLVYFQMSVSVGCYTNGISVHITDSLLKAFVHLRSLENQRSLLVDLCNVPDLELRGFQTKVCRKRTRGCGSSSTEDRLSSLPDVLLHAILSSLKARQLVQTSVLSRRWRSLWRSVSCLSIDQAEFQSNPGHITQTELAKFEDFGDFLLLRDDVPALDSFCLNMTEGYPVRIDFTRWIRRALNCPLEALHIQSVSYCRVKLPPDLGSSSHCLKRLHLCHVSLGKKFAELINYVCVVLEDLELKECELFRECGHYDNSITSSSLRNLIIDDGFIGGNRMIIAAPHLASLQLIIGLFNMTILLKEMPSLVKASICFKLPPDAINCIDQLKLLSNVLNVTSLELSGLLGFKLNVPGPAIDTNSVHGGPDFGQQHEFKVAKFIVMLNFGTSRCQPELVEVTVLPDAEPVEFPTFKNLRSLLLDQCDLSNNFQLLCHFLQSSPNLEKLTVQCCKLKSTEIVYEDGDNVQELVCFLLVLSDRVLKNTITLTKMQAHSKRKRDHYDDAGDAVYSCLDDDGDDRLSDLPDCLLHEIMSRMKAREVVQTCVLSRRWRHLWRSVPCLDVDQGEFTVAAAAAMGEFTVAAAAMRASWEKFEEFVVILLRKVSIAALDTFRLHITPSFYGDPTARIASGWIRREIKYGGMIPPREGFGSAPWRLKELHLSNVAQLDELFAEHVRSGLPSLQHLELRSCRCEFRAISSDSLKNLVLRGCDSKKFSEIASPTLKSLVIEDGSISCPFVISTPAVAHLSMVVSPYSFGAGVAVHDMASIAKASITTRYIGEYSKQLKGDLFRILRSVCSATCEEAKTFPEFRNLRNVELDGCNLSSAAARTGDRPRSPLQTTTPDAAIWAVRGISISCTAGRRRGPGGRTSLRHLLELLPVSGLVVLRHTLTHCPAACATIRVIGYPSQPLPWSEGEGRKSPRPSASDPRKDNASIILVSKKKGIGSNPIQINKLKRVTI</sequence>
<dbReference type="EMBL" id="CP144751">
    <property type="protein sequence ID" value="WVZ85753.1"/>
    <property type="molecule type" value="Genomic_DNA"/>
</dbReference>
<name>A0AAQ3X4R1_PASNO</name>
<evidence type="ECO:0000313" key="3">
    <source>
        <dbReference type="EMBL" id="WVZ85753.1"/>
    </source>
</evidence>
<evidence type="ECO:0000313" key="4">
    <source>
        <dbReference type="Proteomes" id="UP001341281"/>
    </source>
</evidence>
<dbReference type="Gene3D" id="1.20.1280.50">
    <property type="match status" value="4"/>
</dbReference>
<feature type="domain" description="F-box" evidence="2">
    <location>
        <begin position="1125"/>
        <end position="1161"/>
    </location>
</feature>
<dbReference type="PANTHER" id="PTHR34223:SF99">
    <property type="entry name" value="OS04G0440200 PROTEIN"/>
    <property type="match status" value="1"/>
</dbReference>
<dbReference type="SMART" id="SM00256">
    <property type="entry name" value="FBOX"/>
    <property type="match status" value="4"/>
</dbReference>
<dbReference type="SUPFAM" id="SSF81383">
    <property type="entry name" value="F-box domain"/>
    <property type="match status" value="4"/>
</dbReference>
<evidence type="ECO:0000259" key="2">
    <source>
        <dbReference type="PROSITE" id="PS50181"/>
    </source>
</evidence>
<accession>A0AAQ3X4R1</accession>
<dbReference type="Pfam" id="PF00646">
    <property type="entry name" value="F-box"/>
    <property type="match status" value="4"/>
</dbReference>
<dbReference type="SUPFAM" id="SSF52047">
    <property type="entry name" value="RNI-like"/>
    <property type="match status" value="2"/>
</dbReference>